<evidence type="ECO:0000256" key="1">
    <source>
        <dbReference type="SAM" id="MobiDB-lite"/>
    </source>
</evidence>
<sequence>MKHAHRILALVAAAPLLLTACGSNDGSTPASTPSSSTPTTASASHSATPNVTTRPASTTTLTATSPSDLRNKLTASGLACTGWHETLESGLAGTCSGNIRLVVNGDPGEASWDRLYEGNRDLFKRLVGSDQYSSLKMIIGANWYALVPAAQASDLAAATGAQTYK</sequence>
<keyword evidence="2" id="KW-0732">Signal</keyword>
<organism evidence="3">
    <name type="scientific">Propionibacterium freudenreichii subsp. freudenreichii</name>
    <dbReference type="NCBI Taxonomy" id="66712"/>
    <lineage>
        <taxon>Bacteria</taxon>
        <taxon>Bacillati</taxon>
        <taxon>Actinomycetota</taxon>
        <taxon>Actinomycetes</taxon>
        <taxon>Propionibacteriales</taxon>
        <taxon>Propionibacteriaceae</taxon>
        <taxon>Propionibacterium</taxon>
    </lineage>
</organism>
<feature type="region of interest" description="Disordered" evidence="1">
    <location>
        <begin position="24"/>
        <end position="67"/>
    </location>
</feature>
<proteinExistence type="predicted"/>
<name>A0A068VNH3_PROFF</name>
<evidence type="ECO:0000313" key="3">
    <source>
        <dbReference type="EMBL" id="CEP27343.1"/>
    </source>
</evidence>
<accession>A0A068VNH3</accession>
<reference evidence="3" key="1">
    <citation type="submission" date="2014-08" db="EMBL/GenBank/DDBJ databases">
        <authorList>
            <person name="Falentin Helene"/>
        </authorList>
    </citation>
    <scope>NUCLEOTIDE SEQUENCE</scope>
</reference>
<feature type="chain" id="PRO_5039495219" description="Lipoprotein" evidence="2">
    <location>
        <begin position="21"/>
        <end position="165"/>
    </location>
</feature>
<feature type="signal peptide" evidence="2">
    <location>
        <begin position="1"/>
        <end position="20"/>
    </location>
</feature>
<dbReference type="RefSeq" id="WP_129931158.1">
    <property type="nucleotide sequence ID" value="NZ_HG975453.1"/>
</dbReference>
<dbReference type="EMBL" id="LM676436">
    <property type="protein sequence ID" value="CEP27343.1"/>
    <property type="molecule type" value="Genomic_DNA"/>
</dbReference>
<dbReference type="AlphaFoldDB" id="A0A068VNH3"/>
<gene>
    <name evidence="3" type="ORF">PFCIRM138_01110</name>
</gene>
<evidence type="ECO:0008006" key="4">
    <source>
        <dbReference type="Google" id="ProtNLM"/>
    </source>
</evidence>
<protein>
    <recommendedName>
        <fullName evidence="4">Lipoprotein</fullName>
    </recommendedName>
</protein>
<feature type="compositionally biased region" description="Low complexity" evidence="1">
    <location>
        <begin position="27"/>
        <end position="67"/>
    </location>
</feature>
<dbReference type="PROSITE" id="PS51257">
    <property type="entry name" value="PROKAR_LIPOPROTEIN"/>
    <property type="match status" value="1"/>
</dbReference>
<evidence type="ECO:0000256" key="2">
    <source>
        <dbReference type="SAM" id="SignalP"/>
    </source>
</evidence>